<dbReference type="PANTHER" id="PTHR42939:SF1">
    <property type="entry name" value="ABC TRANSPORTER ATP-BINDING PROTEIN ALBC-RELATED"/>
    <property type="match status" value="1"/>
</dbReference>
<accession>A0AB33IQJ1</accession>
<dbReference type="Gene3D" id="3.40.50.300">
    <property type="entry name" value="P-loop containing nucleotide triphosphate hydrolases"/>
    <property type="match status" value="1"/>
</dbReference>
<dbReference type="InterPro" id="IPR003593">
    <property type="entry name" value="AAA+_ATPase"/>
</dbReference>
<feature type="domain" description="ABC transporter" evidence="4">
    <location>
        <begin position="1"/>
        <end position="205"/>
    </location>
</feature>
<dbReference type="GO" id="GO:0016887">
    <property type="term" value="F:ATP hydrolysis activity"/>
    <property type="evidence" value="ECO:0007669"/>
    <property type="project" value="InterPro"/>
</dbReference>
<keyword evidence="1" id="KW-0813">Transport</keyword>
<evidence type="ECO:0000256" key="3">
    <source>
        <dbReference type="ARBA" id="ARBA00022840"/>
    </source>
</evidence>
<dbReference type="GO" id="GO:0005524">
    <property type="term" value="F:ATP binding"/>
    <property type="evidence" value="ECO:0007669"/>
    <property type="project" value="UniProtKB-KW"/>
</dbReference>
<evidence type="ECO:0000313" key="5">
    <source>
        <dbReference type="EMBL" id="BFO70148.1"/>
    </source>
</evidence>
<gene>
    <name evidence="5" type="ORF">GTC17253_01140</name>
</gene>
<dbReference type="InterPro" id="IPR051782">
    <property type="entry name" value="ABC_Transporter_VariousFunc"/>
</dbReference>
<organism evidence="5">
    <name type="scientific">Prevotella sp. GTC17253</name>
    <dbReference type="NCBI Taxonomy" id="3236793"/>
    <lineage>
        <taxon>Bacteria</taxon>
        <taxon>Pseudomonadati</taxon>
        <taxon>Bacteroidota</taxon>
        <taxon>Bacteroidia</taxon>
        <taxon>Bacteroidales</taxon>
        <taxon>Prevotellaceae</taxon>
        <taxon>Prevotella</taxon>
    </lineage>
</organism>
<dbReference type="InterPro" id="IPR027417">
    <property type="entry name" value="P-loop_NTPase"/>
</dbReference>
<protein>
    <recommendedName>
        <fullName evidence="4">ABC transporter domain-containing protein</fullName>
    </recommendedName>
</protein>
<evidence type="ECO:0000256" key="1">
    <source>
        <dbReference type="ARBA" id="ARBA00022448"/>
    </source>
</evidence>
<proteinExistence type="predicted"/>
<dbReference type="PROSITE" id="PS50893">
    <property type="entry name" value="ABC_TRANSPORTER_2"/>
    <property type="match status" value="1"/>
</dbReference>
<keyword evidence="3" id="KW-0067">ATP-binding</keyword>
<dbReference type="PANTHER" id="PTHR42939">
    <property type="entry name" value="ABC TRANSPORTER ATP-BINDING PROTEIN ALBC-RELATED"/>
    <property type="match status" value="1"/>
</dbReference>
<reference evidence="5" key="1">
    <citation type="submission" date="2024-07" db="EMBL/GenBank/DDBJ databases">
        <title>Complete genome sequence of Prevotella sp. YM-2024 GTC17253.</title>
        <authorList>
            <person name="Hayashi M."/>
            <person name="Muto Y."/>
            <person name="Tanaka K."/>
            <person name="Niwa H."/>
        </authorList>
    </citation>
    <scope>NUCLEOTIDE SEQUENCE</scope>
    <source>
        <strain evidence="5">GTC17253</strain>
    </source>
</reference>
<sequence>MEFTPGHIHGLLGVNGVGKSTLLYLMAGLLTPQAGQVTFKGVNVRKRLPITMSDIFMVPDEYRLPKVTLSQYIRTNSVFYPRFSEADMKQYLQVFGMTDDVRLGELSLGQGKKVFMSFAMAAHTQVLLMDEPTNGLDIPGKAQFREFLQAGRTDDSIFVVSTHQVKDVEQILDHVLLLERNKVLIDADAQEISVGGQLDLETFFNEHVNLQGKEKQL</sequence>
<dbReference type="SUPFAM" id="SSF52540">
    <property type="entry name" value="P-loop containing nucleoside triphosphate hydrolases"/>
    <property type="match status" value="1"/>
</dbReference>
<dbReference type="InterPro" id="IPR003439">
    <property type="entry name" value="ABC_transporter-like_ATP-bd"/>
</dbReference>
<dbReference type="EMBL" id="AP035785">
    <property type="protein sequence ID" value="BFO70148.1"/>
    <property type="molecule type" value="Genomic_DNA"/>
</dbReference>
<evidence type="ECO:0000256" key="2">
    <source>
        <dbReference type="ARBA" id="ARBA00022741"/>
    </source>
</evidence>
<dbReference type="AlphaFoldDB" id="A0AB33IQJ1"/>
<evidence type="ECO:0000259" key="4">
    <source>
        <dbReference type="PROSITE" id="PS50893"/>
    </source>
</evidence>
<keyword evidence="2" id="KW-0547">Nucleotide-binding</keyword>
<name>A0AB33IQJ1_9BACT</name>
<dbReference type="Pfam" id="PF00005">
    <property type="entry name" value="ABC_tran"/>
    <property type="match status" value="1"/>
</dbReference>
<dbReference type="SMART" id="SM00382">
    <property type="entry name" value="AAA"/>
    <property type="match status" value="1"/>
</dbReference>